<dbReference type="OrthoDB" id="185373at2759"/>
<dbReference type="Pfam" id="PF13041">
    <property type="entry name" value="PPR_2"/>
    <property type="match status" value="1"/>
</dbReference>
<dbReference type="AlphaFoldDB" id="A0A2Z6MJN1"/>
<dbReference type="Gene3D" id="1.25.40.10">
    <property type="entry name" value="Tetratricopeptide repeat domain"/>
    <property type="match status" value="3"/>
</dbReference>
<dbReference type="PANTHER" id="PTHR47939:SF1">
    <property type="entry name" value="OS04G0684500 PROTEIN"/>
    <property type="match status" value="1"/>
</dbReference>
<feature type="repeat" description="PPR" evidence="3">
    <location>
        <begin position="84"/>
        <end position="118"/>
    </location>
</feature>
<dbReference type="InterPro" id="IPR050667">
    <property type="entry name" value="PPR-containing_protein"/>
</dbReference>
<protein>
    <recommendedName>
        <fullName evidence="6">Pentacotripeptide-repeat region of PRORP domain-containing protein</fullName>
    </recommendedName>
</protein>
<dbReference type="Proteomes" id="UP000242715">
    <property type="component" value="Unassembled WGS sequence"/>
</dbReference>
<dbReference type="NCBIfam" id="TIGR00756">
    <property type="entry name" value="PPR"/>
    <property type="match status" value="3"/>
</dbReference>
<evidence type="ECO:0000313" key="5">
    <source>
        <dbReference type="Proteomes" id="UP000242715"/>
    </source>
</evidence>
<evidence type="ECO:0000313" key="4">
    <source>
        <dbReference type="EMBL" id="GAU23600.1"/>
    </source>
</evidence>
<dbReference type="PANTHER" id="PTHR47939">
    <property type="entry name" value="MEMBRANE-ASSOCIATED SALT-INDUCIBLE PROTEIN-LIKE"/>
    <property type="match status" value="1"/>
</dbReference>
<evidence type="ECO:0000256" key="1">
    <source>
        <dbReference type="ARBA" id="ARBA00007626"/>
    </source>
</evidence>
<dbReference type="InterPro" id="IPR011990">
    <property type="entry name" value="TPR-like_helical_dom_sf"/>
</dbReference>
<evidence type="ECO:0000256" key="2">
    <source>
        <dbReference type="ARBA" id="ARBA00022737"/>
    </source>
</evidence>
<dbReference type="PROSITE" id="PS51375">
    <property type="entry name" value="PPR"/>
    <property type="match status" value="4"/>
</dbReference>
<keyword evidence="2" id="KW-0677">Repeat</keyword>
<name>A0A2Z6MJN1_TRISU</name>
<reference evidence="5" key="1">
    <citation type="journal article" date="2017" name="Front. Plant Sci.">
        <title>Climate Clever Clovers: New Paradigm to Reduce the Environmental Footprint of Ruminants by Breeding Low Methanogenic Forages Utilizing Haplotype Variation.</title>
        <authorList>
            <person name="Kaur P."/>
            <person name="Appels R."/>
            <person name="Bayer P.E."/>
            <person name="Keeble-Gagnere G."/>
            <person name="Wang J."/>
            <person name="Hirakawa H."/>
            <person name="Shirasawa K."/>
            <person name="Vercoe P."/>
            <person name="Stefanova K."/>
            <person name="Durmic Z."/>
            <person name="Nichols P."/>
            <person name="Revell C."/>
            <person name="Isobe S.N."/>
            <person name="Edwards D."/>
            <person name="Erskine W."/>
        </authorList>
    </citation>
    <scope>NUCLEOTIDE SEQUENCE [LARGE SCALE GENOMIC DNA]</scope>
    <source>
        <strain evidence="5">cv. Daliak</strain>
    </source>
</reference>
<evidence type="ECO:0000256" key="3">
    <source>
        <dbReference type="PROSITE-ProRule" id="PRU00708"/>
    </source>
</evidence>
<feature type="repeat" description="PPR" evidence="3">
    <location>
        <begin position="182"/>
        <end position="216"/>
    </location>
</feature>
<feature type="repeat" description="PPR" evidence="3">
    <location>
        <begin position="217"/>
        <end position="251"/>
    </location>
</feature>
<feature type="repeat" description="PPR" evidence="3">
    <location>
        <begin position="119"/>
        <end position="153"/>
    </location>
</feature>
<dbReference type="Pfam" id="PF01535">
    <property type="entry name" value="PPR"/>
    <property type="match status" value="4"/>
</dbReference>
<dbReference type="EMBL" id="DF973272">
    <property type="protein sequence ID" value="GAU23600.1"/>
    <property type="molecule type" value="Genomic_DNA"/>
</dbReference>
<gene>
    <name evidence="4" type="ORF">TSUD_385900</name>
</gene>
<dbReference type="InterPro" id="IPR002885">
    <property type="entry name" value="PPR_rpt"/>
</dbReference>
<keyword evidence="5" id="KW-1185">Reference proteome</keyword>
<comment type="similarity">
    <text evidence="1">Belongs to the PPR family. P subfamily.</text>
</comment>
<accession>A0A2Z6MJN1</accession>
<organism evidence="4 5">
    <name type="scientific">Trifolium subterraneum</name>
    <name type="common">Subterranean clover</name>
    <dbReference type="NCBI Taxonomy" id="3900"/>
    <lineage>
        <taxon>Eukaryota</taxon>
        <taxon>Viridiplantae</taxon>
        <taxon>Streptophyta</taxon>
        <taxon>Embryophyta</taxon>
        <taxon>Tracheophyta</taxon>
        <taxon>Spermatophyta</taxon>
        <taxon>Magnoliopsida</taxon>
        <taxon>eudicotyledons</taxon>
        <taxon>Gunneridae</taxon>
        <taxon>Pentapetalae</taxon>
        <taxon>rosids</taxon>
        <taxon>fabids</taxon>
        <taxon>Fabales</taxon>
        <taxon>Fabaceae</taxon>
        <taxon>Papilionoideae</taxon>
        <taxon>50 kb inversion clade</taxon>
        <taxon>NPAAA clade</taxon>
        <taxon>Hologalegina</taxon>
        <taxon>IRL clade</taxon>
        <taxon>Trifolieae</taxon>
        <taxon>Trifolium</taxon>
    </lineage>
</organism>
<sequence>MASKTLFKWPKQITNSLVEQLIKAEKDINKAVVMFESATEEYSNGFRHDHKTFGAMIYRLVSVNQFRPAEGMLERMKQEDCEVTEDIFLTICRGYGRVHRPLDAIRVFHKMEKFQLRPTQKSYLTIFDILVEENYVKRAIGVYKEMREKGIPPNSSYQEAANFIDEMVLGGISPNRASWSFHIRMHNMVVQGLCNNNDPTRAFQLYLSMRTRGISVEIGTFDCLIKCFCKRGDLNKATRILDEMILDGCIPDDGIWNVLMHGLWDRKKVREGTELLLAELKQKFVETES</sequence>
<evidence type="ECO:0008006" key="6">
    <source>
        <dbReference type="Google" id="ProtNLM"/>
    </source>
</evidence>
<proteinExistence type="inferred from homology"/>